<dbReference type="Proteomes" id="UP000177791">
    <property type="component" value="Unassembled WGS sequence"/>
</dbReference>
<protein>
    <recommendedName>
        <fullName evidence="1">DUF2383 domain-containing protein</fullName>
    </recommendedName>
</protein>
<comment type="caution">
    <text evidence="2">The sequence shown here is derived from an EMBL/GenBank/DDBJ whole genome shotgun (WGS) entry which is preliminary data.</text>
</comment>
<dbReference type="NCBIfam" id="TIGR02284">
    <property type="entry name" value="PA2169 family four-helix-bundle protein"/>
    <property type="match status" value="1"/>
</dbReference>
<dbReference type="AlphaFoldDB" id="A0A1G1T9N9"/>
<dbReference type="STRING" id="1908236.BEN48_11405"/>
<accession>A0A1G1T9N9</accession>
<proteinExistence type="predicted"/>
<dbReference type="InterPro" id="IPR009078">
    <property type="entry name" value="Ferritin-like_SF"/>
</dbReference>
<dbReference type="InterPro" id="IPR011971">
    <property type="entry name" value="CHP02284"/>
</dbReference>
<feature type="domain" description="DUF2383" evidence="1">
    <location>
        <begin position="18"/>
        <end position="124"/>
    </location>
</feature>
<dbReference type="InterPro" id="IPR019052">
    <property type="entry name" value="DUF2383"/>
</dbReference>
<dbReference type="Gene3D" id="1.20.1260.10">
    <property type="match status" value="1"/>
</dbReference>
<evidence type="ECO:0000313" key="2">
    <source>
        <dbReference type="EMBL" id="OGX87594.1"/>
    </source>
</evidence>
<dbReference type="InterPro" id="IPR012347">
    <property type="entry name" value="Ferritin-like"/>
</dbReference>
<organism evidence="2 3">
    <name type="scientific">Hymenobacter glacialis</name>
    <dbReference type="NCBI Taxonomy" id="1908236"/>
    <lineage>
        <taxon>Bacteria</taxon>
        <taxon>Pseudomonadati</taxon>
        <taxon>Bacteroidota</taxon>
        <taxon>Cytophagia</taxon>
        <taxon>Cytophagales</taxon>
        <taxon>Hymenobacteraceae</taxon>
        <taxon>Hymenobacter</taxon>
    </lineage>
</organism>
<dbReference type="EMBL" id="MDZC01000036">
    <property type="protein sequence ID" value="OGX87594.1"/>
    <property type="molecule type" value="Genomic_DNA"/>
</dbReference>
<gene>
    <name evidence="2" type="ORF">BEN48_11405</name>
</gene>
<dbReference type="SUPFAM" id="SSF47240">
    <property type="entry name" value="Ferritin-like"/>
    <property type="match status" value="1"/>
</dbReference>
<reference evidence="2 3" key="1">
    <citation type="submission" date="2016-08" db="EMBL/GenBank/DDBJ databases">
        <title>Hymenobacter coccineus sp. nov., Hymenobacter lapidarius sp. nov. and Hymenobacter glacialis sp. nov., isolated from Antarctic soil.</title>
        <authorList>
            <person name="Sedlacek I."/>
            <person name="Kralova S."/>
            <person name="Kyrova K."/>
            <person name="Maslanova I."/>
            <person name="Stankova E."/>
            <person name="Vrbovska V."/>
            <person name="Nemec M."/>
            <person name="Bartak M."/>
            <person name="Svec P."/>
            <person name="Busse H.-J."/>
            <person name="Pantucek R."/>
        </authorList>
    </citation>
    <scope>NUCLEOTIDE SEQUENCE [LARGE SCALE GENOMIC DNA]</scope>
    <source>
        <strain evidence="2 3">CCM 8648</strain>
    </source>
</reference>
<name>A0A1G1T9N9_9BACT</name>
<evidence type="ECO:0000313" key="3">
    <source>
        <dbReference type="Proteomes" id="UP000177791"/>
    </source>
</evidence>
<evidence type="ECO:0000259" key="1">
    <source>
        <dbReference type="Pfam" id="PF09537"/>
    </source>
</evidence>
<sequence length="157" mass="18082">MGAGYLTARNRKANGSAATLNELLYFVNDRIEGYQHAADETQDTQMRSYYKQLVGQSQQFANQLNAYLGQQGRRRQDSTTFKGKFYRAWMDAKAVVTGFDEQAILGSNIYGEEWALKAYEEALDDKTLSGPLRRTVEHQYRISQRTYKELQSKKSDR</sequence>
<dbReference type="Pfam" id="PF09537">
    <property type="entry name" value="DUF2383"/>
    <property type="match status" value="1"/>
</dbReference>
<keyword evidence="3" id="KW-1185">Reference proteome</keyword>